<keyword evidence="6 8" id="KW-0408">Iron</keyword>
<comment type="subcellular location">
    <subcellularLocation>
        <location evidence="1">Membrane</location>
    </subcellularLocation>
</comment>
<dbReference type="InterPro" id="IPR036909">
    <property type="entry name" value="Cyt_c-like_dom_sf"/>
</dbReference>
<name>A0A554W9L2_9BURK</name>
<dbReference type="Gene3D" id="1.10.760.10">
    <property type="entry name" value="Cytochrome c-like domain"/>
    <property type="match status" value="1"/>
</dbReference>
<evidence type="ECO:0000256" key="5">
    <source>
        <dbReference type="ARBA" id="ARBA00022989"/>
    </source>
</evidence>
<dbReference type="PANTHER" id="PTHR10266">
    <property type="entry name" value="CYTOCHROME C1"/>
    <property type="match status" value="1"/>
</dbReference>
<evidence type="ECO:0000256" key="9">
    <source>
        <dbReference type="SAM" id="Phobius"/>
    </source>
</evidence>
<protein>
    <submittedName>
        <fullName evidence="12">Cytochrome c1</fullName>
    </submittedName>
</protein>
<dbReference type="GO" id="GO:0009055">
    <property type="term" value="F:electron transfer activity"/>
    <property type="evidence" value="ECO:0007669"/>
    <property type="project" value="InterPro"/>
</dbReference>
<keyword evidence="4 8" id="KW-0479">Metal-binding</keyword>
<feature type="domain" description="Cytochrome c" evidence="11">
    <location>
        <begin position="49"/>
        <end position="221"/>
    </location>
</feature>
<sequence>MMKKGIAMKRWLANGVAALAMLLLVSAPVQAAGTGFPMDKAPRLSNDQAALQHGAKIFVNYCLSCHSASFVRYNRLTELGLTEKQIKENLMFTTDKVGDQMIAAISPQQAKAWFGAQPPDLSLIARSRASQSYSGTDYLYTLLRGYYRDPNRPTGWNNVVFHNIGMPHPLWELQGERKPIFEKVGSPGHETEVFRGWEVVKPGQLSEAEYDRLVADLVAYLEWMGEPVKNHRIRLGVWVMIFLGVFAVIAWRLNAAYWKDVR</sequence>
<feature type="transmembrane region" description="Helical" evidence="9">
    <location>
        <begin position="235"/>
        <end position="253"/>
    </location>
</feature>
<evidence type="ECO:0000256" key="4">
    <source>
        <dbReference type="ARBA" id="ARBA00022723"/>
    </source>
</evidence>
<evidence type="ECO:0000256" key="3">
    <source>
        <dbReference type="ARBA" id="ARBA00022692"/>
    </source>
</evidence>
<feature type="binding site" description="covalent" evidence="8">
    <location>
        <position position="66"/>
    </location>
    <ligand>
        <name>heme c</name>
        <dbReference type="ChEBI" id="CHEBI:61717"/>
    </ligand>
</feature>
<dbReference type="InterPro" id="IPR002326">
    <property type="entry name" value="Cyt_c1"/>
</dbReference>
<dbReference type="Pfam" id="PF02167">
    <property type="entry name" value="Cytochrom_C1"/>
    <property type="match status" value="2"/>
</dbReference>
<evidence type="ECO:0000256" key="7">
    <source>
        <dbReference type="ARBA" id="ARBA00023136"/>
    </source>
</evidence>
<dbReference type="SUPFAM" id="SSF46626">
    <property type="entry name" value="Cytochrome c"/>
    <property type="match status" value="1"/>
</dbReference>
<dbReference type="GO" id="GO:0020037">
    <property type="term" value="F:heme binding"/>
    <property type="evidence" value="ECO:0007669"/>
    <property type="project" value="InterPro"/>
</dbReference>
<evidence type="ECO:0000256" key="8">
    <source>
        <dbReference type="PIRSR" id="PIRSR602326-1"/>
    </source>
</evidence>
<reference evidence="12 13" key="1">
    <citation type="submission" date="2019-07" db="EMBL/GenBank/DDBJ databases">
        <title>Tepidimonas alkaliphilus YIM 72238 draft genome.</title>
        <authorList>
            <person name="Da Costa M.S."/>
            <person name="Froufe H.J.C."/>
            <person name="Egas C."/>
            <person name="Albuquerque L."/>
        </authorList>
    </citation>
    <scope>NUCLEOTIDE SEQUENCE [LARGE SCALE GENOMIC DNA]</scope>
    <source>
        <strain evidence="12 13">YIM 72238</strain>
    </source>
</reference>
<gene>
    <name evidence="12" type="primary">petC</name>
    <name evidence="12" type="ORF">Talka_01156</name>
</gene>
<keyword evidence="10" id="KW-0732">Signal</keyword>
<keyword evidence="2 8" id="KW-0349">Heme</keyword>
<evidence type="ECO:0000259" key="11">
    <source>
        <dbReference type="PROSITE" id="PS51007"/>
    </source>
</evidence>
<dbReference type="Proteomes" id="UP000315736">
    <property type="component" value="Unassembled WGS sequence"/>
</dbReference>
<evidence type="ECO:0000313" key="12">
    <source>
        <dbReference type="EMBL" id="TSE20261.1"/>
    </source>
</evidence>
<feature type="chain" id="PRO_5022038590" evidence="10">
    <location>
        <begin position="32"/>
        <end position="262"/>
    </location>
</feature>
<comment type="caution">
    <text evidence="12">The sequence shown here is derived from an EMBL/GenBank/DDBJ whole genome shotgun (WGS) entry which is preliminary data.</text>
</comment>
<proteinExistence type="predicted"/>
<dbReference type="AlphaFoldDB" id="A0A554W9L2"/>
<dbReference type="GO" id="GO:0016020">
    <property type="term" value="C:membrane"/>
    <property type="evidence" value="ECO:0007669"/>
    <property type="project" value="UniProtKB-SubCell"/>
</dbReference>
<evidence type="ECO:0000313" key="13">
    <source>
        <dbReference type="Proteomes" id="UP000315736"/>
    </source>
</evidence>
<feature type="binding site" description="covalent" evidence="8">
    <location>
        <position position="65"/>
    </location>
    <ligand>
        <name>heme c</name>
        <dbReference type="ChEBI" id="CHEBI:61717"/>
    </ligand>
</feature>
<accession>A0A554W9L2</accession>
<keyword evidence="3 9" id="KW-0812">Transmembrane</keyword>
<keyword evidence="7 9" id="KW-0472">Membrane</keyword>
<dbReference type="PANTHER" id="PTHR10266:SF3">
    <property type="entry name" value="CYTOCHROME C1, HEME PROTEIN, MITOCHONDRIAL"/>
    <property type="match status" value="1"/>
</dbReference>
<evidence type="ECO:0000256" key="10">
    <source>
        <dbReference type="SAM" id="SignalP"/>
    </source>
</evidence>
<organism evidence="12 13">
    <name type="scientific">Tepidimonas alkaliphilus</name>
    <dbReference type="NCBI Taxonomy" id="2588942"/>
    <lineage>
        <taxon>Bacteria</taxon>
        <taxon>Pseudomonadati</taxon>
        <taxon>Pseudomonadota</taxon>
        <taxon>Betaproteobacteria</taxon>
        <taxon>Burkholderiales</taxon>
        <taxon>Tepidimonas</taxon>
    </lineage>
</organism>
<evidence type="ECO:0000256" key="6">
    <source>
        <dbReference type="ARBA" id="ARBA00023004"/>
    </source>
</evidence>
<dbReference type="InterPro" id="IPR009056">
    <property type="entry name" value="Cyt_c-like_dom"/>
</dbReference>
<feature type="binding site" description="covalent" evidence="8">
    <location>
        <position position="62"/>
    </location>
    <ligand>
        <name>heme c</name>
        <dbReference type="ChEBI" id="CHEBI:61717"/>
    </ligand>
</feature>
<evidence type="ECO:0000256" key="1">
    <source>
        <dbReference type="ARBA" id="ARBA00004370"/>
    </source>
</evidence>
<feature type="signal peptide" evidence="10">
    <location>
        <begin position="1"/>
        <end position="31"/>
    </location>
</feature>
<dbReference type="GO" id="GO:0046872">
    <property type="term" value="F:metal ion binding"/>
    <property type="evidence" value="ECO:0007669"/>
    <property type="project" value="UniProtKB-KW"/>
</dbReference>
<dbReference type="EMBL" id="VJNB01000004">
    <property type="protein sequence ID" value="TSE20261.1"/>
    <property type="molecule type" value="Genomic_DNA"/>
</dbReference>
<comment type="cofactor">
    <cofactor evidence="8">
        <name>heme c</name>
        <dbReference type="ChEBI" id="CHEBI:61717"/>
    </cofactor>
    <text evidence="8">Binds 1 heme c group covalently per subunit.</text>
</comment>
<keyword evidence="5 9" id="KW-1133">Transmembrane helix</keyword>
<dbReference type="PROSITE" id="PS51007">
    <property type="entry name" value="CYTC"/>
    <property type="match status" value="1"/>
</dbReference>
<evidence type="ECO:0000256" key="2">
    <source>
        <dbReference type="ARBA" id="ARBA00022617"/>
    </source>
</evidence>
<keyword evidence="13" id="KW-1185">Reference proteome</keyword>